<dbReference type="NCBIfam" id="NF001055">
    <property type="entry name" value="PRK00117.2-5"/>
    <property type="match status" value="1"/>
</dbReference>
<dbReference type="Proteomes" id="UP000078558">
    <property type="component" value="Chromosome I"/>
</dbReference>
<evidence type="ECO:0000313" key="12">
    <source>
        <dbReference type="Proteomes" id="UP000078558"/>
    </source>
</evidence>
<comment type="subcellular location">
    <subcellularLocation>
        <location evidence="1 5">Cytoplasm</location>
    </subcellularLocation>
</comment>
<dbReference type="Gene3D" id="1.10.10.10">
    <property type="entry name" value="Winged helix-like DNA-binding domain superfamily/Winged helix DNA-binding domain"/>
    <property type="match status" value="3"/>
</dbReference>
<comment type="similarity">
    <text evidence="2 5">Belongs to the RecX family.</text>
</comment>
<dbReference type="HAMAP" id="MF_01114">
    <property type="entry name" value="RecX"/>
    <property type="match status" value="1"/>
</dbReference>
<feature type="domain" description="RecX third three-helical" evidence="8">
    <location>
        <begin position="122"/>
        <end position="166"/>
    </location>
</feature>
<dbReference type="EMBL" id="LT907988">
    <property type="protein sequence ID" value="SOE49328.1"/>
    <property type="molecule type" value="Genomic_DNA"/>
</dbReference>
<dbReference type="KEGG" id="odi:ODI_R1999"/>
<evidence type="ECO:0000256" key="4">
    <source>
        <dbReference type="ARBA" id="ARBA00022490"/>
    </source>
</evidence>
<feature type="domain" description="RecX second three-helical" evidence="7">
    <location>
        <begin position="76"/>
        <end position="112"/>
    </location>
</feature>
<dbReference type="GO" id="GO:0005737">
    <property type="term" value="C:cytoplasm"/>
    <property type="evidence" value="ECO:0007669"/>
    <property type="project" value="UniProtKB-SubCell"/>
</dbReference>
<evidence type="ECO:0000256" key="6">
    <source>
        <dbReference type="SAM" id="MobiDB-lite"/>
    </source>
</evidence>
<dbReference type="GO" id="GO:0006282">
    <property type="term" value="P:regulation of DNA repair"/>
    <property type="evidence" value="ECO:0007669"/>
    <property type="project" value="UniProtKB-UniRule"/>
</dbReference>
<protein>
    <recommendedName>
        <fullName evidence="3 5">Regulatory protein RecX</fullName>
    </recommendedName>
</protein>
<dbReference type="Pfam" id="PF21981">
    <property type="entry name" value="RecX_HTH3"/>
    <property type="match status" value="1"/>
</dbReference>
<organism evidence="10 12">
    <name type="scientific">Orrella dioscoreae</name>
    <dbReference type="NCBI Taxonomy" id="1851544"/>
    <lineage>
        <taxon>Bacteria</taxon>
        <taxon>Pseudomonadati</taxon>
        <taxon>Pseudomonadota</taxon>
        <taxon>Betaproteobacteria</taxon>
        <taxon>Burkholderiales</taxon>
        <taxon>Alcaligenaceae</taxon>
        <taxon>Orrella</taxon>
    </lineage>
</organism>
<evidence type="ECO:0000259" key="9">
    <source>
        <dbReference type="Pfam" id="PF21982"/>
    </source>
</evidence>
<name>A0A1C3K8E1_9BURK</name>
<dbReference type="PANTHER" id="PTHR33602">
    <property type="entry name" value="REGULATORY PROTEIN RECX FAMILY PROTEIN"/>
    <property type="match status" value="1"/>
</dbReference>
<keyword evidence="12" id="KW-1185">Reference proteome</keyword>
<feature type="region of interest" description="Disordered" evidence="6">
    <location>
        <begin position="1"/>
        <end position="59"/>
    </location>
</feature>
<evidence type="ECO:0000259" key="7">
    <source>
        <dbReference type="Pfam" id="PF02631"/>
    </source>
</evidence>
<dbReference type="RefSeq" id="WP_067759964.1">
    <property type="nucleotide sequence ID" value="NZ_LT907988.1"/>
</dbReference>
<evidence type="ECO:0000259" key="8">
    <source>
        <dbReference type="Pfam" id="PF21981"/>
    </source>
</evidence>
<proteinExistence type="inferred from homology"/>
<dbReference type="Pfam" id="PF21982">
    <property type="entry name" value="RecX_HTH1"/>
    <property type="match status" value="1"/>
</dbReference>
<dbReference type="STRING" id="1851544.ODI_02081"/>
<dbReference type="InterPro" id="IPR053924">
    <property type="entry name" value="RecX_HTH_2nd"/>
</dbReference>
<dbReference type="InterPro" id="IPR036388">
    <property type="entry name" value="WH-like_DNA-bd_sf"/>
</dbReference>
<reference evidence="11 12" key="2">
    <citation type="submission" date="2017-08" db="EMBL/GenBank/DDBJ databases">
        <authorList>
            <person name="de Groot N.N."/>
        </authorList>
    </citation>
    <scope>NUCLEOTIDE SEQUENCE [LARGE SCALE GENOMIC DNA]</scope>
    <source>
        <strain evidence="11">Orrdi1</strain>
    </source>
</reference>
<dbReference type="AlphaFoldDB" id="A0A1C3K8E1"/>
<accession>A0A1C3K8E1</accession>
<reference evidence="10 12" key="1">
    <citation type="submission" date="2016-06" db="EMBL/GenBank/DDBJ databases">
        <authorList>
            <person name="Kjaerup R.B."/>
            <person name="Dalgaard T.S."/>
            <person name="Juul-Madsen H.R."/>
        </authorList>
    </citation>
    <scope>NUCLEOTIDE SEQUENCE [LARGE SCALE GENOMIC DNA]</scope>
    <source>
        <strain evidence="10">Orrdi1</strain>
    </source>
</reference>
<evidence type="ECO:0000313" key="11">
    <source>
        <dbReference type="EMBL" id="SOE49328.1"/>
    </source>
</evidence>
<feature type="domain" description="RecX first three-helical" evidence="9">
    <location>
        <begin position="31"/>
        <end position="69"/>
    </location>
</feature>
<evidence type="ECO:0000256" key="1">
    <source>
        <dbReference type="ARBA" id="ARBA00004496"/>
    </source>
</evidence>
<dbReference type="Pfam" id="PF02631">
    <property type="entry name" value="RecX_HTH2"/>
    <property type="match status" value="1"/>
</dbReference>
<feature type="compositionally biased region" description="Basic and acidic residues" evidence="6">
    <location>
        <begin position="38"/>
        <end position="57"/>
    </location>
</feature>
<dbReference type="EMBL" id="FLRC01000056">
    <property type="protein sequence ID" value="SBT27789.1"/>
    <property type="molecule type" value="Genomic_DNA"/>
</dbReference>
<dbReference type="InterPro" id="IPR053925">
    <property type="entry name" value="RecX_HTH_3rd"/>
</dbReference>
<comment type="function">
    <text evidence="5">Modulates RecA activity.</text>
</comment>
<evidence type="ECO:0000256" key="2">
    <source>
        <dbReference type="ARBA" id="ARBA00009695"/>
    </source>
</evidence>
<dbReference type="InterPro" id="IPR053926">
    <property type="entry name" value="RecX_HTH_1st"/>
</dbReference>
<evidence type="ECO:0000313" key="10">
    <source>
        <dbReference type="EMBL" id="SBT27789.1"/>
    </source>
</evidence>
<dbReference type="InterPro" id="IPR003783">
    <property type="entry name" value="Regulatory_RecX"/>
</dbReference>
<dbReference type="PANTHER" id="PTHR33602:SF1">
    <property type="entry name" value="REGULATORY PROTEIN RECX FAMILY PROTEIN"/>
    <property type="match status" value="1"/>
</dbReference>
<gene>
    <name evidence="5" type="primary">recX</name>
    <name evidence="10" type="ORF">ODI_02081</name>
    <name evidence="11" type="ORF">ODI_R1999</name>
</gene>
<keyword evidence="4 5" id="KW-0963">Cytoplasm</keyword>
<evidence type="ECO:0000256" key="5">
    <source>
        <dbReference type="HAMAP-Rule" id="MF_01114"/>
    </source>
</evidence>
<sequence length="176" mass="19561">MQGIADEQSEHSGSGENPSARGSARRGPSLKARAVDFLSRREHGRQELGRKLARHSDDPEEIESVLDSLAKEGWLSDTRYAQSIVQRRGERQGTARIVQELRRNGVDAQLVDTLRAELQSTEYERARQVWAKRYADKPATTPTEYARQARFLAARGFGAGIISKILKGSGLDDDAL</sequence>
<evidence type="ECO:0000256" key="3">
    <source>
        <dbReference type="ARBA" id="ARBA00018111"/>
    </source>
</evidence>